<protein>
    <submittedName>
        <fullName evidence="3">Uncharacterized protein</fullName>
    </submittedName>
</protein>
<keyword evidence="1" id="KW-0732">Signal</keyword>
<evidence type="ECO:0000313" key="3">
    <source>
        <dbReference type="WBParaSite" id="GPLIN_001282400"/>
    </source>
</evidence>
<evidence type="ECO:0000256" key="1">
    <source>
        <dbReference type="SAM" id="SignalP"/>
    </source>
</evidence>
<dbReference type="Proteomes" id="UP000050741">
    <property type="component" value="Unassembled WGS sequence"/>
</dbReference>
<proteinExistence type="predicted"/>
<reference evidence="2" key="2">
    <citation type="submission" date="2014-05" db="EMBL/GenBank/DDBJ databases">
        <title>The genome and life-stage specific transcriptomes of Globodera pallida elucidate key aspects of plant parasitism by a cyst nematode.</title>
        <authorList>
            <person name="Cotton J.A."/>
            <person name="Lilley C.J."/>
            <person name="Jones L.M."/>
            <person name="Kikuchi T."/>
            <person name="Reid A.J."/>
            <person name="Thorpe P."/>
            <person name="Tsai I.J."/>
            <person name="Beasley H."/>
            <person name="Blok V."/>
            <person name="Cock P.J.A."/>
            <person name="Van den Akker S.E."/>
            <person name="Holroyd N."/>
            <person name="Hunt M."/>
            <person name="Mantelin S."/>
            <person name="Naghra H."/>
            <person name="Pain A."/>
            <person name="Palomares-Rius J.E."/>
            <person name="Zarowiecki M."/>
            <person name="Berriman M."/>
            <person name="Jones J.T."/>
            <person name="Urwin P.E."/>
        </authorList>
    </citation>
    <scope>NUCLEOTIDE SEQUENCE [LARGE SCALE GENOMIC DNA]</scope>
    <source>
        <strain evidence="2">Lindley</strain>
    </source>
</reference>
<keyword evidence="2" id="KW-1185">Reference proteome</keyword>
<feature type="chain" id="PRO_5008147691" evidence="1">
    <location>
        <begin position="21"/>
        <end position="156"/>
    </location>
</feature>
<dbReference type="WBParaSite" id="GPLIN_001282400">
    <property type="protein sequence ID" value="GPLIN_001282400"/>
    <property type="gene ID" value="GPLIN_001282400"/>
</dbReference>
<name>A0A183CIW8_GLOPA</name>
<feature type="signal peptide" evidence="1">
    <location>
        <begin position="1"/>
        <end position="20"/>
    </location>
</feature>
<reference evidence="3" key="3">
    <citation type="submission" date="2016-06" db="UniProtKB">
        <authorList>
            <consortium name="WormBaseParasite"/>
        </authorList>
    </citation>
    <scope>IDENTIFICATION</scope>
</reference>
<dbReference type="AlphaFoldDB" id="A0A183CIW8"/>
<organism evidence="2 3">
    <name type="scientific">Globodera pallida</name>
    <name type="common">Potato cyst nematode worm</name>
    <name type="synonym">Heterodera pallida</name>
    <dbReference type="NCBI Taxonomy" id="36090"/>
    <lineage>
        <taxon>Eukaryota</taxon>
        <taxon>Metazoa</taxon>
        <taxon>Ecdysozoa</taxon>
        <taxon>Nematoda</taxon>
        <taxon>Chromadorea</taxon>
        <taxon>Rhabditida</taxon>
        <taxon>Tylenchina</taxon>
        <taxon>Tylenchomorpha</taxon>
        <taxon>Tylenchoidea</taxon>
        <taxon>Heteroderidae</taxon>
        <taxon>Heteroderinae</taxon>
        <taxon>Globodera</taxon>
    </lineage>
</organism>
<evidence type="ECO:0000313" key="2">
    <source>
        <dbReference type="Proteomes" id="UP000050741"/>
    </source>
</evidence>
<accession>A0A183CIW8</accession>
<reference evidence="2" key="1">
    <citation type="submission" date="2013-12" db="EMBL/GenBank/DDBJ databases">
        <authorList>
            <person name="Aslett M."/>
        </authorList>
    </citation>
    <scope>NUCLEOTIDE SEQUENCE [LARGE SCALE GENOMIC DNA]</scope>
    <source>
        <strain evidence="2">Lindley</strain>
    </source>
</reference>
<sequence>MLLLFTAVLFACSALQVAHAMPLQMLLMYTPDSSEGPDDILLFPMQRPHLALIRKAASSRKLLANALLPPPNDDAIQTRHMEELMPSSNNNNPYKLLMKRMPYESEAIDELKNDERPSAEQKQNLLRAGRNIEENTAPKMYARHIGDLGGTMFRFG</sequence>